<keyword evidence="2" id="KW-1003">Cell membrane</keyword>
<dbReference type="InterPro" id="IPR003399">
    <property type="entry name" value="Mce/MlaD"/>
</dbReference>
<proteinExistence type="predicted"/>
<dbReference type="KEGG" id="pez:HWQ56_12750"/>
<dbReference type="Proteomes" id="UP000509568">
    <property type="component" value="Chromosome"/>
</dbReference>
<organism evidence="8 9">
    <name type="scientific">Pseudomonas eucalypticola</name>
    <dbReference type="NCBI Taxonomy" id="2599595"/>
    <lineage>
        <taxon>Bacteria</taxon>
        <taxon>Pseudomonadati</taxon>
        <taxon>Pseudomonadota</taxon>
        <taxon>Gammaproteobacteria</taxon>
        <taxon>Pseudomonadales</taxon>
        <taxon>Pseudomonadaceae</taxon>
        <taxon>Pseudomonas</taxon>
    </lineage>
</organism>
<feature type="domain" description="Mce/MlaD" evidence="7">
    <location>
        <begin position="282"/>
        <end position="386"/>
    </location>
</feature>
<dbReference type="GO" id="GO:0005886">
    <property type="term" value="C:plasma membrane"/>
    <property type="evidence" value="ECO:0007669"/>
    <property type="project" value="UniProtKB-SubCell"/>
</dbReference>
<evidence type="ECO:0000256" key="2">
    <source>
        <dbReference type="ARBA" id="ARBA00022475"/>
    </source>
</evidence>
<evidence type="ECO:0000256" key="4">
    <source>
        <dbReference type="ARBA" id="ARBA00022692"/>
    </source>
</evidence>
<evidence type="ECO:0000256" key="3">
    <source>
        <dbReference type="ARBA" id="ARBA00022519"/>
    </source>
</evidence>
<dbReference type="InterPro" id="IPR051800">
    <property type="entry name" value="PqiA-PqiB_transport"/>
</dbReference>
<sequence>MNPSAKHPRRFSLVWLLPLAAAIAAVLVLSGHFRGLGPRITVSFQTAEGLEVDQTPVLYKSVPIGKVVGISIDKRRDRVDVDLQLQADAGAFADKGTRFWVVRPRIGLSEISGVKTLLTGSFIGADAGHAGETAERFRGLEHPPAIRFGEKGTRFVLHADSLNSLNIGSPVYYRRVQVGRVIGSGLSPEGKGVDVTVFIAAPNDRFVTQNTRFWNASGVDIKVGVGGRQVNVESMASVLNGGVAFQAPAYPPDSPVAEANSRFALFDERDDALSRPVGYARYLVMHFDDSTRGLAVGAPVEFFGIDIGRVVSVQLDYDPQRQWLSSRVGAVIYPNRLGAVHEKLHKDLGRDDESTTAMLMGRFIEHGLRAQARVGNLLTDQKYIQLGFVPGAPAVPFDYDARPIEVPTVAGSFSVMEDQIKRIMAMVGRVQANDLSRNLTRSLEQLPLVVNQVNQQVVPQLRDTLLEANQTLQGVVDSVAEGSSQRDQVNQTAAQLKQASRSVQALLDLWNRYPELFLRGRSAEDPAATTSLPRN</sequence>
<feature type="domain" description="Mce/MlaD" evidence="7">
    <location>
        <begin position="37"/>
        <end position="123"/>
    </location>
</feature>
<dbReference type="RefSeq" id="WP_176570711.1">
    <property type="nucleotide sequence ID" value="NZ_CP056030.1"/>
</dbReference>
<feature type="domain" description="Mce/MlaD" evidence="7">
    <location>
        <begin position="152"/>
        <end position="212"/>
    </location>
</feature>
<dbReference type="PANTHER" id="PTHR30462">
    <property type="entry name" value="INTERMEMBRANE TRANSPORT PROTEIN PQIB-RELATED"/>
    <property type="match status" value="1"/>
</dbReference>
<keyword evidence="6" id="KW-0472">Membrane</keyword>
<reference evidence="8 9" key="1">
    <citation type="submission" date="2020-06" db="EMBL/GenBank/DDBJ databases">
        <title>Pseudomonas eucalypticola sp. nov., an endophyte of Eucalyptus dunnii leaves with biocontrol ability of eucalyptus leaf blight.</title>
        <authorList>
            <person name="Liu Y."/>
            <person name="Song Z."/>
            <person name="Zeng H."/>
            <person name="Lu M."/>
            <person name="Wang X."/>
            <person name="Lian X."/>
            <person name="Zhang Q."/>
        </authorList>
    </citation>
    <scope>NUCLEOTIDE SEQUENCE [LARGE SCALE GENOMIC DNA]</scope>
    <source>
        <strain evidence="8 9">NP-1</strain>
    </source>
</reference>
<name>A0A7D5H0D5_9PSED</name>
<evidence type="ECO:0000256" key="1">
    <source>
        <dbReference type="ARBA" id="ARBA00004533"/>
    </source>
</evidence>
<dbReference type="AlphaFoldDB" id="A0A7D5H0D5"/>
<keyword evidence="3" id="KW-0997">Cell inner membrane</keyword>
<comment type="subcellular location">
    <subcellularLocation>
        <location evidence="1">Cell inner membrane</location>
    </subcellularLocation>
</comment>
<accession>A0A7D5H0D5</accession>
<gene>
    <name evidence="8" type="ORF">HWQ56_12750</name>
</gene>
<evidence type="ECO:0000259" key="7">
    <source>
        <dbReference type="Pfam" id="PF02470"/>
    </source>
</evidence>
<evidence type="ECO:0000313" key="8">
    <source>
        <dbReference type="EMBL" id="QKZ04605.1"/>
    </source>
</evidence>
<dbReference type="EMBL" id="CP056030">
    <property type="protein sequence ID" value="QKZ04605.1"/>
    <property type="molecule type" value="Genomic_DNA"/>
</dbReference>
<evidence type="ECO:0000256" key="5">
    <source>
        <dbReference type="ARBA" id="ARBA00022989"/>
    </source>
</evidence>
<evidence type="ECO:0000313" key="9">
    <source>
        <dbReference type="Proteomes" id="UP000509568"/>
    </source>
</evidence>
<evidence type="ECO:0000256" key="6">
    <source>
        <dbReference type="ARBA" id="ARBA00023136"/>
    </source>
</evidence>
<keyword evidence="9" id="KW-1185">Reference proteome</keyword>
<protein>
    <submittedName>
        <fullName evidence="8">MCE family protein</fullName>
    </submittedName>
</protein>
<dbReference type="PANTHER" id="PTHR30462:SF0">
    <property type="entry name" value="INTERMEMBRANE TRANSPORT PROTEIN YEBT"/>
    <property type="match status" value="1"/>
</dbReference>
<dbReference type="Pfam" id="PF02470">
    <property type="entry name" value="MlaD"/>
    <property type="match status" value="3"/>
</dbReference>
<keyword evidence="5" id="KW-1133">Transmembrane helix</keyword>
<keyword evidence="4" id="KW-0812">Transmembrane</keyword>